<gene>
    <name evidence="1" type="ORF">J2I46_21015</name>
</gene>
<proteinExistence type="predicted"/>
<organism evidence="1 2">
    <name type="scientific">Fibrella forsythiae</name>
    <dbReference type="NCBI Taxonomy" id="2817061"/>
    <lineage>
        <taxon>Bacteria</taxon>
        <taxon>Pseudomonadati</taxon>
        <taxon>Bacteroidota</taxon>
        <taxon>Cytophagia</taxon>
        <taxon>Cytophagales</taxon>
        <taxon>Spirosomataceae</taxon>
        <taxon>Fibrella</taxon>
    </lineage>
</organism>
<dbReference type="Proteomes" id="UP000664628">
    <property type="component" value="Unassembled WGS sequence"/>
</dbReference>
<evidence type="ECO:0000313" key="2">
    <source>
        <dbReference type="Proteomes" id="UP000664628"/>
    </source>
</evidence>
<dbReference type="RefSeq" id="WP_207331038.1">
    <property type="nucleotide sequence ID" value="NZ_JAFMYW010000007.1"/>
</dbReference>
<sequence>MNSNTPNTELDIRSIVTHALMGHPDVEPQAVDLIVDQCAKLVAGAGLSIPFTTMSHGHLNLLNDHLKLLNQIKEVRDTQAAYFASGQGRYRDKKLLARSKGLERELDRLVAEQLATAETYLTTDTPPSNVNP</sequence>
<protein>
    <submittedName>
        <fullName evidence="1">Uncharacterized protein</fullName>
    </submittedName>
</protein>
<evidence type="ECO:0000313" key="1">
    <source>
        <dbReference type="EMBL" id="MBO0951079.1"/>
    </source>
</evidence>
<name>A0ABS3JM56_9BACT</name>
<comment type="caution">
    <text evidence="1">The sequence shown here is derived from an EMBL/GenBank/DDBJ whole genome shotgun (WGS) entry which is preliminary data.</text>
</comment>
<reference evidence="1 2" key="1">
    <citation type="submission" date="2021-03" db="EMBL/GenBank/DDBJ databases">
        <title>Fibrella sp. HMF5405 genome sequencing and assembly.</title>
        <authorList>
            <person name="Kang H."/>
            <person name="Kim H."/>
            <person name="Bae S."/>
            <person name="Joh K."/>
        </authorList>
    </citation>
    <scope>NUCLEOTIDE SEQUENCE [LARGE SCALE GENOMIC DNA]</scope>
    <source>
        <strain evidence="1 2">HMF5405</strain>
    </source>
</reference>
<keyword evidence="2" id="KW-1185">Reference proteome</keyword>
<dbReference type="EMBL" id="JAFMYW010000007">
    <property type="protein sequence ID" value="MBO0951079.1"/>
    <property type="molecule type" value="Genomic_DNA"/>
</dbReference>
<accession>A0ABS3JM56</accession>